<dbReference type="Gene3D" id="3.30.2320.10">
    <property type="entry name" value="hypothetical protein PF0899 domain"/>
    <property type="match status" value="1"/>
</dbReference>
<dbReference type="AlphaFoldDB" id="A0A8X6JLU9"/>
<comment type="subcellular location">
    <subcellularLocation>
        <location evidence="1">Virion</location>
    </subcellularLocation>
</comment>
<dbReference type="EMBL" id="BMAO01019450">
    <property type="protein sequence ID" value="GFR30623.1"/>
    <property type="molecule type" value="Genomic_DNA"/>
</dbReference>
<keyword evidence="4" id="KW-1185">Reference proteome</keyword>
<proteinExistence type="predicted"/>
<evidence type="ECO:0000313" key="3">
    <source>
        <dbReference type="EMBL" id="GFR30623.1"/>
    </source>
</evidence>
<gene>
    <name evidence="3" type="primary">WD_0458</name>
    <name evidence="3" type="ORF">TNCT_474411</name>
</gene>
<accession>A0A8X6JLU9</accession>
<reference evidence="3" key="1">
    <citation type="submission" date="2020-07" db="EMBL/GenBank/DDBJ databases">
        <title>Multicomponent nature underlies the extraordinary mechanical properties of spider dragline silk.</title>
        <authorList>
            <person name="Kono N."/>
            <person name="Nakamura H."/>
            <person name="Mori M."/>
            <person name="Yoshida Y."/>
            <person name="Ohtoshi R."/>
            <person name="Malay A.D."/>
            <person name="Moran D.A.P."/>
            <person name="Tomita M."/>
            <person name="Numata K."/>
            <person name="Arakawa K."/>
        </authorList>
    </citation>
    <scope>NUCLEOTIDE SEQUENCE</scope>
</reference>
<feature type="domain" description="Phage capsid-like C-terminal" evidence="2">
    <location>
        <begin position="1"/>
        <end position="266"/>
    </location>
</feature>
<name>A0A8X6JLU9_TRICU</name>
<dbReference type="SUPFAM" id="SSF56563">
    <property type="entry name" value="Major capsid protein gp5"/>
    <property type="match status" value="1"/>
</dbReference>
<sequence length="271" mass="30887">MRQICSSQRISTETLDYIIEDFDRAVAGWSSETVDDEDGGNKSKYDFAKDTDTPKIQKISITTYELYAQPQISQKLLDDAFVDVESWLVEKIAETFSKEESEAFIKGEGTFQPKGILAYENGNSYNKIEQVKTEKLDSDSIMMLYYSLDEYYSKNASFLMNRSTLKNVRLLKAQTGQYLWQPSLSLKAPDTLMGIPVYQSADMPPVPNNQLPVIAMADFKQAYKIVDNRGMRILRDPYTNKPYVRFFVTKRVGGEVVNTSAIKLLKVASKY</sequence>
<dbReference type="Pfam" id="PF05065">
    <property type="entry name" value="Phage_capsid"/>
    <property type="match status" value="1"/>
</dbReference>
<dbReference type="Proteomes" id="UP000887116">
    <property type="component" value="Unassembled WGS sequence"/>
</dbReference>
<comment type="caution">
    <text evidence="3">The sequence shown here is derived from an EMBL/GenBank/DDBJ whole genome shotgun (WGS) entry which is preliminary data.</text>
</comment>
<evidence type="ECO:0000259" key="2">
    <source>
        <dbReference type="Pfam" id="PF05065"/>
    </source>
</evidence>
<dbReference type="InterPro" id="IPR054612">
    <property type="entry name" value="Phage_capsid-like_C"/>
</dbReference>
<evidence type="ECO:0000256" key="1">
    <source>
        <dbReference type="ARBA" id="ARBA00004328"/>
    </source>
</evidence>
<protein>
    <submittedName>
        <fullName evidence="3">Phage major capsid protein, HK97 family</fullName>
    </submittedName>
</protein>
<organism evidence="3 4">
    <name type="scientific">Trichonephila clavata</name>
    <name type="common">Joro spider</name>
    <name type="synonym">Nephila clavata</name>
    <dbReference type="NCBI Taxonomy" id="2740835"/>
    <lineage>
        <taxon>Eukaryota</taxon>
        <taxon>Metazoa</taxon>
        <taxon>Ecdysozoa</taxon>
        <taxon>Arthropoda</taxon>
        <taxon>Chelicerata</taxon>
        <taxon>Arachnida</taxon>
        <taxon>Araneae</taxon>
        <taxon>Araneomorphae</taxon>
        <taxon>Entelegynae</taxon>
        <taxon>Araneoidea</taxon>
        <taxon>Nephilidae</taxon>
        <taxon>Trichonephila</taxon>
    </lineage>
</organism>
<dbReference type="NCBIfam" id="TIGR01554">
    <property type="entry name" value="major_cap_HK97"/>
    <property type="match status" value="1"/>
</dbReference>
<evidence type="ECO:0000313" key="4">
    <source>
        <dbReference type="Proteomes" id="UP000887116"/>
    </source>
</evidence>
<dbReference type="InterPro" id="IPR024455">
    <property type="entry name" value="Phage_capsid"/>
</dbReference>
<dbReference type="OrthoDB" id="8115033at2759"/>
<dbReference type="Gene3D" id="3.30.2400.10">
    <property type="entry name" value="Major capsid protein gp5"/>
    <property type="match status" value="1"/>
</dbReference>